<protein>
    <recommendedName>
        <fullName evidence="4">SH3 domain-containing protein</fullName>
    </recommendedName>
</protein>
<dbReference type="EMBL" id="JAVDSG010000001">
    <property type="protein sequence ID" value="MDR6594543.1"/>
    <property type="molecule type" value="Genomic_DNA"/>
</dbReference>
<accession>A0ABU1PV67</accession>
<keyword evidence="1" id="KW-0732">Signal</keyword>
<evidence type="ECO:0008006" key="4">
    <source>
        <dbReference type="Google" id="ProtNLM"/>
    </source>
</evidence>
<feature type="signal peptide" evidence="1">
    <location>
        <begin position="1"/>
        <end position="31"/>
    </location>
</feature>
<reference evidence="2 3" key="1">
    <citation type="submission" date="2023-07" db="EMBL/GenBank/DDBJ databases">
        <title>Sequencing the genomes of 1000 actinobacteria strains.</title>
        <authorList>
            <person name="Klenk H.-P."/>
        </authorList>
    </citation>
    <scope>NUCLEOTIDE SEQUENCE [LARGE SCALE GENOMIC DNA]</scope>
    <source>
        <strain evidence="2 3">DSM 43749</strain>
    </source>
</reference>
<name>A0ABU1PV67_9PSEU</name>
<evidence type="ECO:0000256" key="1">
    <source>
        <dbReference type="SAM" id="SignalP"/>
    </source>
</evidence>
<keyword evidence="3" id="KW-1185">Reference proteome</keyword>
<evidence type="ECO:0000313" key="3">
    <source>
        <dbReference type="Proteomes" id="UP001268819"/>
    </source>
</evidence>
<comment type="caution">
    <text evidence="2">The sequence shown here is derived from an EMBL/GenBank/DDBJ whole genome shotgun (WGS) entry which is preliminary data.</text>
</comment>
<dbReference type="RefSeq" id="WP_310307558.1">
    <property type="nucleotide sequence ID" value="NZ_JAVDSG010000001.1"/>
</dbReference>
<sequence>MSKRALLMRVAAVGVMAVSSAVGIGASQAQAAVICPQVGTGNGGTLQTFGSEPYRTGPGENCGIYSHESGTADIICKKFNQLGNLWYYAKDQNSGVTGWIWSGNVSSTSGTRPNC</sequence>
<gene>
    <name evidence="2" type="ORF">J2S66_002927</name>
</gene>
<feature type="chain" id="PRO_5046748705" description="SH3 domain-containing protein" evidence="1">
    <location>
        <begin position="32"/>
        <end position="115"/>
    </location>
</feature>
<organism evidence="2 3">
    <name type="scientific">Saccharothrix longispora</name>
    <dbReference type="NCBI Taxonomy" id="33920"/>
    <lineage>
        <taxon>Bacteria</taxon>
        <taxon>Bacillati</taxon>
        <taxon>Actinomycetota</taxon>
        <taxon>Actinomycetes</taxon>
        <taxon>Pseudonocardiales</taxon>
        <taxon>Pseudonocardiaceae</taxon>
        <taxon>Saccharothrix</taxon>
    </lineage>
</organism>
<evidence type="ECO:0000313" key="2">
    <source>
        <dbReference type="EMBL" id="MDR6594543.1"/>
    </source>
</evidence>
<proteinExistence type="predicted"/>
<dbReference type="Proteomes" id="UP001268819">
    <property type="component" value="Unassembled WGS sequence"/>
</dbReference>